<reference evidence="7 8" key="1">
    <citation type="submission" date="2020-10" db="EMBL/GenBank/DDBJ databases">
        <title>Aquamicrobium zhengzhouensis sp. nov., a exopolysaccharide producing bacterium isolated from farmland soil.</title>
        <authorList>
            <person name="Wang X."/>
        </authorList>
    </citation>
    <scope>NUCLEOTIDE SEQUENCE [LARGE SCALE GENOMIC DNA]</scope>
    <source>
        <strain evidence="8">cd-1</strain>
    </source>
</reference>
<comment type="caution">
    <text evidence="7">The sequence shown here is derived from an EMBL/GenBank/DDBJ whole genome shotgun (WGS) entry which is preliminary data.</text>
</comment>
<comment type="subcellular location">
    <subcellularLocation>
        <location evidence="6">Cytoplasm</location>
    </subcellularLocation>
</comment>
<dbReference type="Pfam" id="PF02527">
    <property type="entry name" value="GidB"/>
    <property type="match status" value="1"/>
</dbReference>
<organism evidence="7 8">
    <name type="scientific">Aquamicrobium zhengzhouense</name>
    <dbReference type="NCBI Taxonomy" id="2781738"/>
    <lineage>
        <taxon>Bacteria</taxon>
        <taxon>Pseudomonadati</taxon>
        <taxon>Pseudomonadota</taxon>
        <taxon>Alphaproteobacteria</taxon>
        <taxon>Hyphomicrobiales</taxon>
        <taxon>Phyllobacteriaceae</taxon>
        <taxon>Aquamicrobium</taxon>
    </lineage>
</organism>
<name>A0ABS0SFR0_9HYPH</name>
<keyword evidence="2 6" id="KW-0698">rRNA processing</keyword>
<evidence type="ECO:0000256" key="1">
    <source>
        <dbReference type="ARBA" id="ARBA00022490"/>
    </source>
</evidence>
<evidence type="ECO:0000313" key="7">
    <source>
        <dbReference type="EMBL" id="MBI1622139.1"/>
    </source>
</evidence>
<evidence type="ECO:0000256" key="4">
    <source>
        <dbReference type="ARBA" id="ARBA00022679"/>
    </source>
</evidence>
<dbReference type="RefSeq" id="WP_198477676.1">
    <property type="nucleotide sequence ID" value="NZ_JADGMQ010000013.1"/>
</dbReference>
<evidence type="ECO:0000256" key="6">
    <source>
        <dbReference type="HAMAP-Rule" id="MF_00074"/>
    </source>
</evidence>
<dbReference type="PANTHER" id="PTHR31760:SF0">
    <property type="entry name" value="S-ADENOSYL-L-METHIONINE-DEPENDENT METHYLTRANSFERASES SUPERFAMILY PROTEIN"/>
    <property type="match status" value="1"/>
</dbReference>
<keyword evidence="4 6" id="KW-0808">Transferase</keyword>
<dbReference type="Gene3D" id="3.40.50.150">
    <property type="entry name" value="Vaccinia Virus protein VP39"/>
    <property type="match status" value="1"/>
</dbReference>
<dbReference type="EC" id="2.1.1.170" evidence="6"/>
<feature type="binding site" evidence="6">
    <location>
        <position position="77"/>
    </location>
    <ligand>
        <name>S-adenosyl-L-methionine</name>
        <dbReference type="ChEBI" id="CHEBI:59789"/>
    </ligand>
</feature>
<dbReference type="PANTHER" id="PTHR31760">
    <property type="entry name" value="S-ADENOSYL-L-METHIONINE-DEPENDENT METHYLTRANSFERASES SUPERFAMILY PROTEIN"/>
    <property type="match status" value="1"/>
</dbReference>
<keyword evidence="3 6" id="KW-0489">Methyltransferase</keyword>
<comment type="similarity">
    <text evidence="6">Belongs to the methyltransferase superfamily. RNA methyltransferase RsmG family.</text>
</comment>
<dbReference type="EMBL" id="JADGMQ010000013">
    <property type="protein sequence ID" value="MBI1622139.1"/>
    <property type="molecule type" value="Genomic_DNA"/>
</dbReference>
<dbReference type="NCBIfam" id="TIGR00138">
    <property type="entry name" value="rsmG_gidB"/>
    <property type="match status" value="1"/>
</dbReference>
<keyword evidence="1 6" id="KW-0963">Cytoplasm</keyword>
<gene>
    <name evidence="6 7" type="primary">rsmG</name>
    <name evidence="7" type="ORF">IOD40_15880</name>
</gene>
<comment type="caution">
    <text evidence="6">Lacks conserved residue(s) required for the propagation of feature annotation.</text>
</comment>
<dbReference type="SUPFAM" id="SSF53335">
    <property type="entry name" value="S-adenosyl-L-methionine-dependent methyltransferases"/>
    <property type="match status" value="1"/>
</dbReference>
<feature type="binding site" evidence="6">
    <location>
        <begin position="125"/>
        <end position="126"/>
    </location>
    <ligand>
        <name>S-adenosyl-L-methionine</name>
        <dbReference type="ChEBI" id="CHEBI:59789"/>
    </ligand>
</feature>
<proteinExistence type="inferred from homology"/>
<dbReference type="Proteomes" id="UP000601789">
    <property type="component" value="Unassembled WGS sequence"/>
</dbReference>
<accession>A0ABS0SFR0</accession>
<evidence type="ECO:0000256" key="2">
    <source>
        <dbReference type="ARBA" id="ARBA00022552"/>
    </source>
</evidence>
<evidence type="ECO:0000313" key="8">
    <source>
        <dbReference type="Proteomes" id="UP000601789"/>
    </source>
</evidence>
<dbReference type="InterPro" id="IPR029063">
    <property type="entry name" value="SAM-dependent_MTases_sf"/>
</dbReference>
<sequence>MSKFEQLQDVIPGVSRETFERLEKFESEFKRWNSRINLAAPSTIDALWQRHILDSAQLAALAPDALQWLDLGSGGGFPGAVMAVILRERPGARIELVESNNKKAAFLRSVLASLDARAKVHVSRIEQAVGKVSQPQIVTARALAPLPLLIKLSQPWLQQGATALFHKGREYAAEVEESRYAYGFDLVQHESRIDSTSRILEISRLTDANVSAET</sequence>
<keyword evidence="8" id="KW-1185">Reference proteome</keyword>
<dbReference type="PIRSF" id="PIRSF003078">
    <property type="entry name" value="GidB"/>
    <property type="match status" value="1"/>
</dbReference>
<evidence type="ECO:0000256" key="5">
    <source>
        <dbReference type="ARBA" id="ARBA00022691"/>
    </source>
</evidence>
<dbReference type="InterPro" id="IPR003682">
    <property type="entry name" value="rRNA_ssu_MeTfrase_G"/>
</dbReference>
<comment type="function">
    <text evidence="6">Specifically methylates the N7 position of guanine in position 527 of 16S rRNA.</text>
</comment>
<comment type="catalytic activity">
    <reaction evidence="6">
        <text>guanosine(527) in 16S rRNA + S-adenosyl-L-methionine = N(7)-methylguanosine(527) in 16S rRNA + S-adenosyl-L-homocysteine</text>
        <dbReference type="Rhea" id="RHEA:42732"/>
        <dbReference type="Rhea" id="RHEA-COMP:10209"/>
        <dbReference type="Rhea" id="RHEA-COMP:10210"/>
        <dbReference type="ChEBI" id="CHEBI:57856"/>
        <dbReference type="ChEBI" id="CHEBI:59789"/>
        <dbReference type="ChEBI" id="CHEBI:74269"/>
        <dbReference type="ChEBI" id="CHEBI:74480"/>
        <dbReference type="EC" id="2.1.1.170"/>
    </reaction>
</comment>
<evidence type="ECO:0000256" key="3">
    <source>
        <dbReference type="ARBA" id="ARBA00022603"/>
    </source>
</evidence>
<protein>
    <recommendedName>
        <fullName evidence="6">Ribosomal RNA small subunit methyltransferase G</fullName>
        <ecNumber evidence="6">2.1.1.170</ecNumber>
    </recommendedName>
    <alternativeName>
        <fullName evidence="6">16S rRNA 7-methylguanosine methyltransferase</fullName>
        <shortName evidence="6">16S rRNA m7G methyltransferase</shortName>
    </alternativeName>
</protein>
<feature type="binding site" evidence="6">
    <location>
        <position position="141"/>
    </location>
    <ligand>
        <name>S-adenosyl-L-methionine</name>
        <dbReference type="ChEBI" id="CHEBI:59789"/>
    </ligand>
</feature>
<dbReference type="HAMAP" id="MF_00074">
    <property type="entry name" value="16SrRNA_methyltr_G"/>
    <property type="match status" value="1"/>
</dbReference>
<keyword evidence="5 6" id="KW-0949">S-adenosyl-L-methionine</keyword>
<feature type="binding site" evidence="6">
    <location>
        <position position="72"/>
    </location>
    <ligand>
        <name>S-adenosyl-L-methionine</name>
        <dbReference type="ChEBI" id="CHEBI:59789"/>
    </ligand>
</feature>